<gene>
    <name evidence="3" type="ORF">SAMN05445756_0284</name>
</gene>
<feature type="domain" description="LTD" evidence="2">
    <location>
        <begin position="21"/>
        <end position="149"/>
    </location>
</feature>
<dbReference type="RefSeq" id="WP_088817311.1">
    <property type="nucleotide sequence ID" value="NZ_FYEZ01000001.1"/>
</dbReference>
<dbReference type="InterPro" id="IPR001322">
    <property type="entry name" value="Lamin_tail_dom"/>
</dbReference>
<dbReference type="GO" id="GO:0003824">
    <property type="term" value="F:catalytic activity"/>
    <property type="evidence" value="ECO:0007669"/>
    <property type="project" value="InterPro"/>
</dbReference>
<evidence type="ECO:0000256" key="1">
    <source>
        <dbReference type="SAM" id="SignalP"/>
    </source>
</evidence>
<keyword evidence="1" id="KW-0732">Signal</keyword>
<dbReference type="InterPro" id="IPR036415">
    <property type="entry name" value="Lamin_tail_dom_sf"/>
</dbReference>
<feature type="chain" id="PRO_5039212037" description="LTD domain-containing protein" evidence="1">
    <location>
        <begin position="24"/>
        <end position="803"/>
    </location>
</feature>
<evidence type="ECO:0000259" key="2">
    <source>
        <dbReference type="PROSITE" id="PS51841"/>
    </source>
</evidence>
<dbReference type="Pfam" id="PF19580">
    <property type="entry name" value="Exo_endo_phos_3"/>
    <property type="match status" value="1"/>
</dbReference>
<reference evidence="3 4" key="1">
    <citation type="submission" date="2017-06" db="EMBL/GenBank/DDBJ databases">
        <authorList>
            <person name="Kim H.J."/>
            <person name="Triplett B.A."/>
        </authorList>
    </citation>
    <scope>NUCLEOTIDE SEQUENCE [LARGE SCALE GENOMIC DNA]</scope>
    <source>
        <strain evidence="3 4">DSM 22179</strain>
    </source>
</reference>
<evidence type="ECO:0000313" key="3">
    <source>
        <dbReference type="EMBL" id="SNC60460.1"/>
    </source>
</evidence>
<dbReference type="PANTHER" id="PTHR42834:SF1">
    <property type="entry name" value="ENDONUCLEASE_EXONUCLEASE_PHOSPHATASE FAMILY PROTEIN (AFU_ORTHOLOGUE AFUA_3G09210)"/>
    <property type="match status" value="1"/>
</dbReference>
<dbReference type="Pfam" id="PF00932">
    <property type="entry name" value="LTD"/>
    <property type="match status" value="1"/>
</dbReference>
<dbReference type="Proteomes" id="UP000198122">
    <property type="component" value="Unassembled WGS sequence"/>
</dbReference>
<sequence>MRSLTRTSLPLTLALLLPTAGVAAVQPAAQAVSQDMVISEAYGGGGNSGAPLSHDYVELFNRSGESVDLTGWTLEYRSASGTSAQVTQLSGQVAPGARYLVQQQAGRNTSADPLPTPDAIGSVHMSSSGAKLQLVSPSGKVVDLLGWGSANQAEGAAADATSNTTSVFRTQPCHDTDNNAADFQVGTPTPQNSSTETIDCSLVEDPAPTPEPEPTTVAEIQGATHRSPLEGERVIGVAGVVTATDRNGFWIHSTTPDEDDATSEGLYVYDRGAHDLEPGQTVELAGTVTEYRAGGNGGWDNLTTTQITSPQVEVTGTADIPAPVVLGEDVVVPAQTIEAGDPGSVEYDSADFDPARDAIDSYESLEGMQVAVRDAEAVGPTASFGEIPVVPGTNVEARRSIAGGVVHGGYDQPNAQRLHLDDGILGNGALPQVDTGARIAGLTTGVLDYSYANFKVQVTELGRVAPSPFLREVTAANRDDALEVATFNVENLSPTDDSGKFEGLAEQLVHNLQAPDIVALEEVQDNNGAQNDGTVDSTTTVNKLIAAIEAAGGPRYEATWVNPEDGQDGGRPGGNIRNVMLHRTDVDGLELVERGEADATTATEAVSRGRWAALSASPGRINPLSSAWEDSRKPLAVEYKYQGRPVFVIGVHFASKGGDDPLFGRWQQPVRSSEEQRMAQAQEVRGFVDSLLAKDADANVIVAGDVNDFEFSPVVDTLVGSGATALRDLPRELDPADRYTYNYQGNSQVLDHLLVSPNLTEATQGQQPVTPYRHDVVHVNADFHDQLSDHDPQVVSIDRRALR</sequence>
<dbReference type="CDD" id="cd04486">
    <property type="entry name" value="YhcR_OBF_like"/>
    <property type="match status" value="1"/>
</dbReference>
<dbReference type="Gene3D" id="3.60.10.10">
    <property type="entry name" value="Endonuclease/exonuclease/phosphatase"/>
    <property type="match status" value="1"/>
</dbReference>
<keyword evidence="4" id="KW-1185">Reference proteome</keyword>
<feature type="signal peptide" evidence="1">
    <location>
        <begin position="1"/>
        <end position="23"/>
    </location>
</feature>
<accession>A0A212T3M4</accession>
<dbReference type="EMBL" id="FYEZ01000001">
    <property type="protein sequence ID" value="SNC60460.1"/>
    <property type="molecule type" value="Genomic_DNA"/>
</dbReference>
<dbReference type="PANTHER" id="PTHR42834">
    <property type="entry name" value="ENDONUCLEASE/EXONUCLEASE/PHOSPHATASE FAMILY PROTEIN (AFU_ORTHOLOGUE AFUA_3G09210)"/>
    <property type="match status" value="1"/>
</dbReference>
<proteinExistence type="predicted"/>
<dbReference type="SUPFAM" id="SSF74853">
    <property type="entry name" value="Lamin A/C globular tail domain"/>
    <property type="match status" value="1"/>
</dbReference>
<dbReference type="SUPFAM" id="SSF56219">
    <property type="entry name" value="DNase I-like"/>
    <property type="match status" value="1"/>
</dbReference>
<dbReference type="PROSITE" id="PS51841">
    <property type="entry name" value="LTD"/>
    <property type="match status" value="1"/>
</dbReference>
<protein>
    <recommendedName>
        <fullName evidence="2">LTD domain-containing protein</fullName>
    </recommendedName>
</protein>
<organism evidence="3 4">
    <name type="scientific">Kytococcus aerolatus</name>
    <dbReference type="NCBI Taxonomy" id="592308"/>
    <lineage>
        <taxon>Bacteria</taxon>
        <taxon>Bacillati</taxon>
        <taxon>Actinomycetota</taxon>
        <taxon>Actinomycetes</taxon>
        <taxon>Micrococcales</taxon>
        <taxon>Kytococcaceae</taxon>
        <taxon>Kytococcus</taxon>
    </lineage>
</organism>
<name>A0A212T3M4_9MICO</name>
<dbReference type="AlphaFoldDB" id="A0A212T3M4"/>
<evidence type="ECO:0000313" key="4">
    <source>
        <dbReference type="Proteomes" id="UP000198122"/>
    </source>
</evidence>
<dbReference type="OrthoDB" id="1016457at2"/>
<dbReference type="InterPro" id="IPR005135">
    <property type="entry name" value="Endo/exonuclease/phosphatase"/>
</dbReference>
<dbReference type="InterPro" id="IPR036691">
    <property type="entry name" value="Endo/exonu/phosph_ase_sf"/>
</dbReference>